<comment type="caution">
    <text evidence="7">The sequence shown here is derived from an EMBL/GenBank/DDBJ whole genome shotgun (WGS) entry which is preliminary data.</text>
</comment>
<evidence type="ECO:0000256" key="4">
    <source>
        <dbReference type="ARBA" id="ARBA00023136"/>
    </source>
</evidence>
<name>A0A558BLA4_9BACT</name>
<dbReference type="GO" id="GO:0019867">
    <property type="term" value="C:outer membrane"/>
    <property type="evidence" value="ECO:0007669"/>
    <property type="project" value="InterPro"/>
</dbReference>
<dbReference type="Gene3D" id="2.40.160.50">
    <property type="entry name" value="membrane protein fhac: a member of the omp85/tpsb transporter family"/>
    <property type="match status" value="1"/>
</dbReference>
<keyword evidence="2" id="KW-0812">Transmembrane</keyword>
<evidence type="ECO:0000313" key="7">
    <source>
        <dbReference type="EMBL" id="TVT37295.1"/>
    </source>
</evidence>
<keyword evidence="3" id="KW-0732">Signal</keyword>
<dbReference type="EMBL" id="VMRJ01000007">
    <property type="protein sequence ID" value="TVT37295.1"/>
    <property type="molecule type" value="Genomic_DNA"/>
</dbReference>
<dbReference type="PROSITE" id="PS51257">
    <property type="entry name" value="PROKAR_LIPOPROTEIN"/>
    <property type="match status" value="1"/>
</dbReference>
<accession>A0A558BLA4</accession>
<evidence type="ECO:0000256" key="3">
    <source>
        <dbReference type="ARBA" id="ARBA00022729"/>
    </source>
</evidence>
<reference evidence="7 8" key="1">
    <citation type="submission" date="2019-07" db="EMBL/GenBank/DDBJ databases">
        <title>Hymenobacter sp. straun FUR1 Genome sequencing and assembly.</title>
        <authorList>
            <person name="Chhetri G."/>
        </authorList>
    </citation>
    <scope>NUCLEOTIDE SEQUENCE [LARGE SCALE GENOMIC DNA]</scope>
    <source>
        <strain evidence="7 8">Fur1</strain>
    </source>
</reference>
<feature type="domain" description="Bacterial surface antigen (D15)" evidence="6">
    <location>
        <begin position="461"/>
        <end position="779"/>
    </location>
</feature>
<gene>
    <name evidence="7" type="ORF">FNT36_23085</name>
</gene>
<keyword evidence="5" id="KW-0998">Cell outer membrane</keyword>
<evidence type="ECO:0000256" key="2">
    <source>
        <dbReference type="ARBA" id="ARBA00022692"/>
    </source>
</evidence>
<dbReference type="Pfam" id="PF01103">
    <property type="entry name" value="Omp85"/>
    <property type="match status" value="1"/>
</dbReference>
<protein>
    <submittedName>
        <fullName evidence="7">BamA/TamA family outer membrane protein</fullName>
    </submittedName>
</protein>
<sequence>MKKISLFASSKLLPTAAQRWAAVLGLLFFASCSGLKYVPEGEKLYTGSKVTLESPTKLRNQSALQTELTDLIRPQPNSSILGQRPKLYFWHLGLGKSKGLKHFLADKLGEPPVLLSQAQPANTRSLMVNRLQNRGYFHGAAASEVQVKENTAQINYTVRPGQQYTIQEIHFPDRDTLIDAAIRSTQPNTLLKVGDPYDLDVFTSERTRIDQALKNRGYYYFNPNYILFQVDSTLNGKVNVYYKLKAEAPAKATRPYWLKTISLNTNYVLTDTTTREPIRYNKYLYYPDEDVFKAKAITRAVFLYPDSLFRQFRRDQTLSRLMSLNTFRYVEIKFKPSTAGDSAGRARLDADVLMTQLKKKSLRTELQLVSKSNGFVGPGLTAQFRNRSAFRGAEQLLVNAVASYEAQTGAPSGVESTRGTSGLLSTEFGLNAQLVVPRLIAPKLPFLNPRLVNSNFQPRTNFGLGLRYVNRTNYFSTTTYNASYGYSWKTKITNEQEIKLIDASYNSVSTDTAFNKVLDARPFLRQAYTSQFILASSYRYTYNQQVLEKRRQQIFFQGQVEVAGNAANALSRLTAGRTTGDQYYSIAGQRFAQYAKFDLELREYYRISANPASGNRIVGRLQIGAGLPYGNSSGGSLPYLRQYGIGGPNSIRAYAARQIGPGSYRPVAGDFINNYYDQVGDLRLEGNLEYRQDLFPYVKGAVFVDAGNIWLVNNDPQRPGGQFNASTFLNQLAVGAGAGLRVDVQFFVLRFDYAVPLRANYGTPDSGDQSGRLNIAIGYPF</sequence>
<proteinExistence type="predicted"/>
<dbReference type="PANTHER" id="PTHR12815">
    <property type="entry name" value="SORTING AND ASSEMBLY MACHINERY SAMM50 PROTEIN FAMILY MEMBER"/>
    <property type="match status" value="1"/>
</dbReference>
<evidence type="ECO:0000259" key="6">
    <source>
        <dbReference type="Pfam" id="PF01103"/>
    </source>
</evidence>
<dbReference type="AlphaFoldDB" id="A0A558BLA4"/>
<evidence type="ECO:0000256" key="5">
    <source>
        <dbReference type="ARBA" id="ARBA00023237"/>
    </source>
</evidence>
<dbReference type="InterPro" id="IPR039910">
    <property type="entry name" value="D15-like"/>
</dbReference>
<dbReference type="RefSeq" id="WP_144852716.1">
    <property type="nucleotide sequence ID" value="NZ_VMRJ01000007.1"/>
</dbReference>
<keyword evidence="8" id="KW-1185">Reference proteome</keyword>
<dbReference type="Proteomes" id="UP000317624">
    <property type="component" value="Unassembled WGS sequence"/>
</dbReference>
<evidence type="ECO:0000256" key="1">
    <source>
        <dbReference type="ARBA" id="ARBA00004370"/>
    </source>
</evidence>
<dbReference type="OrthoDB" id="9769707at2"/>
<dbReference type="InterPro" id="IPR000184">
    <property type="entry name" value="Bac_surfAg_D15"/>
</dbReference>
<comment type="subcellular location">
    <subcellularLocation>
        <location evidence="1">Membrane</location>
    </subcellularLocation>
</comment>
<dbReference type="PANTHER" id="PTHR12815:SF47">
    <property type="entry name" value="TRANSLOCATION AND ASSEMBLY MODULE SUBUNIT TAMA"/>
    <property type="match status" value="1"/>
</dbReference>
<dbReference type="Gene3D" id="3.10.20.310">
    <property type="entry name" value="membrane protein fhac"/>
    <property type="match status" value="1"/>
</dbReference>
<evidence type="ECO:0000313" key="8">
    <source>
        <dbReference type="Proteomes" id="UP000317624"/>
    </source>
</evidence>
<organism evidence="7 8">
    <name type="scientific">Hymenobacter setariae</name>
    <dbReference type="NCBI Taxonomy" id="2594794"/>
    <lineage>
        <taxon>Bacteria</taxon>
        <taxon>Pseudomonadati</taxon>
        <taxon>Bacteroidota</taxon>
        <taxon>Cytophagia</taxon>
        <taxon>Cytophagales</taxon>
        <taxon>Hymenobacteraceae</taxon>
        <taxon>Hymenobacter</taxon>
    </lineage>
</organism>
<keyword evidence="4" id="KW-0472">Membrane</keyword>